<feature type="transmembrane region" description="Helical" evidence="5">
    <location>
        <begin position="152"/>
        <end position="179"/>
    </location>
</feature>
<dbReference type="PANTHER" id="PTHR11863">
    <property type="entry name" value="STEROL DESATURASE"/>
    <property type="match status" value="1"/>
</dbReference>
<keyword evidence="9" id="KW-1185">Reference proteome</keyword>
<evidence type="ECO:0000259" key="7">
    <source>
        <dbReference type="Pfam" id="PF04116"/>
    </source>
</evidence>
<dbReference type="InterPro" id="IPR006694">
    <property type="entry name" value="Fatty_acid_hydroxylase"/>
</dbReference>
<dbReference type="GO" id="GO:0016020">
    <property type="term" value="C:membrane"/>
    <property type="evidence" value="ECO:0007669"/>
    <property type="project" value="UniProtKB-SubCell"/>
</dbReference>
<evidence type="ECO:0000256" key="6">
    <source>
        <dbReference type="SAM" id="SignalP"/>
    </source>
</evidence>
<gene>
    <name evidence="8" type="ORF">CTAYLR_002077</name>
</gene>
<keyword evidence="6" id="KW-0732">Signal</keyword>
<keyword evidence="2 5" id="KW-0812">Transmembrane</keyword>
<organism evidence="8 9">
    <name type="scientific">Chrysophaeum taylorii</name>
    <dbReference type="NCBI Taxonomy" id="2483200"/>
    <lineage>
        <taxon>Eukaryota</taxon>
        <taxon>Sar</taxon>
        <taxon>Stramenopiles</taxon>
        <taxon>Ochrophyta</taxon>
        <taxon>Pelagophyceae</taxon>
        <taxon>Pelagomonadales</taxon>
        <taxon>Pelagomonadaceae</taxon>
        <taxon>Chrysophaeum</taxon>
    </lineage>
</organism>
<comment type="subcellular location">
    <subcellularLocation>
        <location evidence="1">Membrane</location>
    </subcellularLocation>
</comment>
<feature type="domain" description="Fatty acid hydroxylase" evidence="7">
    <location>
        <begin position="97"/>
        <end position="222"/>
    </location>
</feature>
<evidence type="ECO:0000313" key="8">
    <source>
        <dbReference type="EMBL" id="KAJ8612881.1"/>
    </source>
</evidence>
<feature type="transmembrane region" description="Helical" evidence="5">
    <location>
        <begin position="86"/>
        <end position="109"/>
    </location>
</feature>
<dbReference type="GO" id="GO:0005506">
    <property type="term" value="F:iron ion binding"/>
    <property type="evidence" value="ECO:0007669"/>
    <property type="project" value="InterPro"/>
</dbReference>
<dbReference type="GO" id="GO:0016491">
    <property type="term" value="F:oxidoreductase activity"/>
    <property type="evidence" value="ECO:0007669"/>
    <property type="project" value="InterPro"/>
</dbReference>
<evidence type="ECO:0000256" key="1">
    <source>
        <dbReference type="ARBA" id="ARBA00004370"/>
    </source>
</evidence>
<dbReference type="Pfam" id="PF04116">
    <property type="entry name" value="FA_hydroxylase"/>
    <property type="match status" value="1"/>
</dbReference>
<name>A0AAD7UP99_9STRA</name>
<protein>
    <recommendedName>
        <fullName evidence="7">Fatty acid hydroxylase domain-containing protein</fullName>
    </recommendedName>
</protein>
<evidence type="ECO:0000256" key="3">
    <source>
        <dbReference type="ARBA" id="ARBA00022989"/>
    </source>
</evidence>
<comment type="caution">
    <text evidence="8">The sequence shown here is derived from an EMBL/GenBank/DDBJ whole genome shotgun (WGS) entry which is preliminary data.</text>
</comment>
<evidence type="ECO:0000256" key="2">
    <source>
        <dbReference type="ARBA" id="ARBA00022692"/>
    </source>
</evidence>
<evidence type="ECO:0000256" key="4">
    <source>
        <dbReference type="ARBA" id="ARBA00023136"/>
    </source>
</evidence>
<dbReference type="AlphaFoldDB" id="A0AAD7UP99"/>
<dbReference type="Proteomes" id="UP001230188">
    <property type="component" value="Unassembled WGS sequence"/>
</dbReference>
<feature type="chain" id="PRO_5042062075" description="Fatty acid hydroxylase domain-containing protein" evidence="6">
    <location>
        <begin position="22"/>
        <end position="233"/>
    </location>
</feature>
<dbReference type="InterPro" id="IPR050307">
    <property type="entry name" value="Sterol_Desaturase_Related"/>
</dbReference>
<feature type="signal peptide" evidence="6">
    <location>
        <begin position="1"/>
        <end position="21"/>
    </location>
</feature>
<accession>A0AAD7UP99</accession>
<dbReference type="GO" id="GO:0008610">
    <property type="term" value="P:lipid biosynthetic process"/>
    <property type="evidence" value="ECO:0007669"/>
    <property type="project" value="InterPro"/>
</dbReference>
<dbReference type="EMBL" id="JAQMWT010000040">
    <property type="protein sequence ID" value="KAJ8612881.1"/>
    <property type="molecule type" value="Genomic_DNA"/>
</dbReference>
<evidence type="ECO:0000256" key="5">
    <source>
        <dbReference type="SAM" id="Phobius"/>
    </source>
</evidence>
<reference evidence="8" key="1">
    <citation type="submission" date="2023-01" db="EMBL/GenBank/DDBJ databases">
        <title>Metagenome sequencing of chrysophaentin producing Chrysophaeum taylorii.</title>
        <authorList>
            <person name="Davison J."/>
            <person name="Bewley C."/>
        </authorList>
    </citation>
    <scope>NUCLEOTIDE SEQUENCE</scope>
    <source>
        <strain evidence="8">NIES-1699</strain>
    </source>
</reference>
<evidence type="ECO:0000313" key="9">
    <source>
        <dbReference type="Proteomes" id="UP001230188"/>
    </source>
</evidence>
<feature type="transmembrane region" description="Helical" evidence="5">
    <location>
        <begin position="55"/>
        <end position="74"/>
    </location>
</feature>
<proteinExistence type="predicted"/>
<keyword evidence="3 5" id="KW-1133">Transmembrane helix</keyword>
<sequence>MAHSVAFSALILASMEALARGVNLITAVALRSRAPLPHNPKQHLDTLEPLDRTYIAVNKLLTVLFVYHLLRAVWTLPSVAWKLSEITLLNTVGSLGAFFVLYDLMYASFHRFLHARAVYKYVHKHHHRQISPTRGQYDAINVHPFEFLVGEYFHLLVVVVIPCHVLAVLTFVVAGGVLASLNHTRLGFRIPGLYDVKNHDVHHRWPEQNFGQYIMLWDYVFGWYRDYAPPKLA</sequence>
<keyword evidence="4 5" id="KW-0472">Membrane</keyword>